<evidence type="ECO:0000256" key="2">
    <source>
        <dbReference type="ARBA" id="ARBA00022827"/>
    </source>
</evidence>
<evidence type="ECO:0000313" key="6">
    <source>
        <dbReference type="Proteomes" id="UP000562254"/>
    </source>
</evidence>
<protein>
    <submittedName>
        <fullName evidence="5">N-methylhydantoinase B</fullName>
        <ecNumber evidence="5">3.5.2.14</ecNumber>
    </submittedName>
</protein>
<dbReference type="EC" id="3.5.2.14" evidence="5"/>
<dbReference type="PANTHER" id="PTHR42659">
    <property type="entry name" value="XANTHINE DEHYDROGENASE SUBUNIT C-RELATED"/>
    <property type="match status" value="1"/>
</dbReference>
<name>A0A840Y3V1_9PROT</name>
<dbReference type="Pfam" id="PF00941">
    <property type="entry name" value="FAD_binding_5"/>
    <property type="match status" value="1"/>
</dbReference>
<evidence type="ECO:0000256" key="3">
    <source>
        <dbReference type="ARBA" id="ARBA00023002"/>
    </source>
</evidence>
<dbReference type="GO" id="GO:0047423">
    <property type="term" value="F:N-methylhydantoinase (ATP-hydrolyzing) activity"/>
    <property type="evidence" value="ECO:0007669"/>
    <property type="project" value="UniProtKB-EC"/>
</dbReference>
<dbReference type="Gene3D" id="3.30.465.10">
    <property type="match status" value="1"/>
</dbReference>
<dbReference type="RefSeq" id="WP_184485719.1">
    <property type="nucleotide sequence ID" value="NZ_JAAEDJ010000076.1"/>
</dbReference>
<keyword evidence="1" id="KW-0285">Flavoprotein</keyword>
<proteinExistence type="predicted"/>
<sequence length="280" mass="29531">MRAYHRPRTLEEALAIRAATGALPLAGGTDIHPLRTARAAWGDPWRPEVLDLSAIPGLDGITETAEGWRIGARTTWTAIAEARLPPIFDGLRAAACEVGGRQVQNRGTIAGNLVTASPAGDGIPNLLVLDAEVELAAASGMRRLPVADFVTGYRETALAPGEIVTALHVPRCEGARGRFEKLGARRYLVISIAMAAAVIRMEGDRIAEARIAVGACSPTARRLPALEEALIGIHPAEMPRVPQPGHLAPLAPIGDVRASAAYRRAAALALLRDLLAGFGR</sequence>
<dbReference type="EMBL" id="JACIJE010000008">
    <property type="protein sequence ID" value="MBB5690671.1"/>
    <property type="molecule type" value="Genomic_DNA"/>
</dbReference>
<keyword evidence="3" id="KW-0560">Oxidoreductase</keyword>
<evidence type="ECO:0000259" key="4">
    <source>
        <dbReference type="PROSITE" id="PS51387"/>
    </source>
</evidence>
<dbReference type="Pfam" id="PF03450">
    <property type="entry name" value="CO_deh_flav_C"/>
    <property type="match status" value="1"/>
</dbReference>
<dbReference type="Gene3D" id="3.30.390.50">
    <property type="entry name" value="CO dehydrogenase flavoprotein, C-terminal domain"/>
    <property type="match status" value="1"/>
</dbReference>
<dbReference type="Gene3D" id="3.30.43.10">
    <property type="entry name" value="Uridine Diphospho-n-acetylenolpyruvylglucosamine Reductase, domain 2"/>
    <property type="match status" value="1"/>
</dbReference>
<dbReference type="GO" id="GO:0071949">
    <property type="term" value="F:FAD binding"/>
    <property type="evidence" value="ECO:0007669"/>
    <property type="project" value="InterPro"/>
</dbReference>
<evidence type="ECO:0000256" key="1">
    <source>
        <dbReference type="ARBA" id="ARBA00022630"/>
    </source>
</evidence>
<dbReference type="AlphaFoldDB" id="A0A840Y3V1"/>
<keyword evidence="5" id="KW-0378">Hydrolase</keyword>
<dbReference type="GO" id="GO:0016491">
    <property type="term" value="F:oxidoreductase activity"/>
    <property type="evidence" value="ECO:0007669"/>
    <property type="project" value="UniProtKB-KW"/>
</dbReference>
<dbReference type="InterPro" id="IPR016169">
    <property type="entry name" value="FAD-bd_PCMH_sub2"/>
</dbReference>
<dbReference type="InterPro" id="IPR036683">
    <property type="entry name" value="CO_DH_flav_C_dom_sf"/>
</dbReference>
<dbReference type="SUPFAM" id="SSF55447">
    <property type="entry name" value="CO dehydrogenase flavoprotein C-terminal domain-like"/>
    <property type="match status" value="1"/>
</dbReference>
<dbReference type="InterPro" id="IPR016166">
    <property type="entry name" value="FAD-bd_PCMH"/>
</dbReference>
<dbReference type="InterPro" id="IPR005107">
    <property type="entry name" value="CO_DH_flav_C"/>
</dbReference>
<dbReference type="PANTHER" id="PTHR42659:SF2">
    <property type="entry name" value="XANTHINE DEHYDROGENASE SUBUNIT C-RELATED"/>
    <property type="match status" value="1"/>
</dbReference>
<dbReference type="InterPro" id="IPR036318">
    <property type="entry name" value="FAD-bd_PCMH-like_sf"/>
</dbReference>
<dbReference type="SMART" id="SM01092">
    <property type="entry name" value="CO_deh_flav_C"/>
    <property type="match status" value="1"/>
</dbReference>
<reference evidence="5 6" key="1">
    <citation type="submission" date="2020-08" db="EMBL/GenBank/DDBJ databases">
        <title>Genomic Encyclopedia of Type Strains, Phase IV (KMG-IV): sequencing the most valuable type-strain genomes for metagenomic binning, comparative biology and taxonomic classification.</title>
        <authorList>
            <person name="Goeker M."/>
        </authorList>
    </citation>
    <scope>NUCLEOTIDE SEQUENCE [LARGE SCALE GENOMIC DNA]</scope>
    <source>
        <strain evidence="5 6">DSM 25895</strain>
    </source>
</reference>
<dbReference type="SUPFAM" id="SSF56176">
    <property type="entry name" value="FAD-binding/transporter-associated domain-like"/>
    <property type="match status" value="1"/>
</dbReference>
<dbReference type="InterPro" id="IPR051312">
    <property type="entry name" value="Diverse_Substr_Oxidored"/>
</dbReference>
<organism evidence="5 6">
    <name type="scientific">Neoroseomonas alkaliterrae</name>
    <dbReference type="NCBI Taxonomy" id="1452450"/>
    <lineage>
        <taxon>Bacteria</taxon>
        <taxon>Pseudomonadati</taxon>
        <taxon>Pseudomonadota</taxon>
        <taxon>Alphaproteobacteria</taxon>
        <taxon>Acetobacterales</taxon>
        <taxon>Acetobacteraceae</taxon>
        <taxon>Neoroseomonas</taxon>
    </lineage>
</organism>
<dbReference type="InterPro" id="IPR002346">
    <property type="entry name" value="Mopterin_DH_FAD-bd"/>
</dbReference>
<dbReference type="InterPro" id="IPR016167">
    <property type="entry name" value="FAD-bd_PCMH_sub1"/>
</dbReference>
<dbReference type="Proteomes" id="UP000562254">
    <property type="component" value="Unassembled WGS sequence"/>
</dbReference>
<keyword evidence="2" id="KW-0274">FAD</keyword>
<dbReference type="PROSITE" id="PS51387">
    <property type="entry name" value="FAD_PCMH"/>
    <property type="match status" value="1"/>
</dbReference>
<gene>
    <name evidence="5" type="ORF">FHS88_002811</name>
</gene>
<evidence type="ECO:0000313" key="5">
    <source>
        <dbReference type="EMBL" id="MBB5690671.1"/>
    </source>
</evidence>
<feature type="domain" description="FAD-binding PCMH-type" evidence="4">
    <location>
        <begin position="1"/>
        <end position="174"/>
    </location>
</feature>
<comment type="caution">
    <text evidence="5">The sequence shown here is derived from an EMBL/GenBank/DDBJ whole genome shotgun (WGS) entry which is preliminary data.</text>
</comment>
<accession>A0A840Y3V1</accession>
<keyword evidence="6" id="KW-1185">Reference proteome</keyword>